<evidence type="ECO:0000313" key="11">
    <source>
        <dbReference type="Proteomes" id="UP000253918"/>
    </source>
</evidence>
<dbReference type="InterPro" id="IPR053927">
    <property type="entry name" value="FlgK_helical"/>
</dbReference>
<dbReference type="GO" id="GO:0005576">
    <property type="term" value="C:extracellular region"/>
    <property type="evidence" value="ECO:0007669"/>
    <property type="project" value="UniProtKB-SubCell"/>
</dbReference>
<feature type="domain" description="Flagellar hook-associated protein FlgK helical" evidence="9">
    <location>
        <begin position="104"/>
        <end position="323"/>
    </location>
</feature>
<comment type="caution">
    <text evidence="10">The sequence shown here is derived from an EMBL/GenBank/DDBJ whole genome shotgun (WGS) entry which is preliminary data.</text>
</comment>
<dbReference type="RefSeq" id="WP_114687944.1">
    <property type="nucleotide sequence ID" value="NZ_QQNB01000002.1"/>
</dbReference>
<evidence type="ECO:0000256" key="3">
    <source>
        <dbReference type="ARBA" id="ARBA00009677"/>
    </source>
</evidence>
<keyword evidence="10" id="KW-0969">Cilium</keyword>
<dbReference type="NCBIfam" id="TIGR02492">
    <property type="entry name" value="flgK_ends"/>
    <property type="match status" value="1"/>
</dbReference>
<sequence length="454" mass="45897">MSDLLSIGASGVRAYQTALSTVSDNIANVGTEGYVRRTATTREVSATGIGLAAKPVTPGNGVVVSGIARAADMFRAADVRAASTDLSRTATSVTWMGRIDGALTGNQLGTRITSFFNAATAVAADPTASAPRSAMLEAGTTVANAFSATGKALDQLTVELDATAEDATAQVDALSQKLARINDGLARAASGSSAAASLLDQRDKALEDMSALVDVSASFDALGRSTVKIGGANGAVMVAGLEAGHLTYVREADGTTSFAVHKAGEVTSIKPAGGVLAGVGEAATRLHDARRDLNGVADGFMTGVNAVQTQGADVSGAAGQPFFELVPGGTATDFRLKLTDPNGIAAAGMGKGPRDNSNLLDMDTGLAGVRASGAFETRVTDLVAANAAALAGRQSVAEAQSAIRDAAVAARDGQSGVNLDNEAVDLMRFQQAYSASSRVIQVARETFQTIIGIN</sequence>
<reference evidence="10 11" key="1">
    <citation type="submission" date="2018-07" db="EMBL/GenBank/DDBJ databases">
        <title>a novel species of Sphingomonas isolated from the rhizosphere soil of Araceae plant.</title>
        <authorList>
            <person name="Zhiyong W."/>
            <person name="Qinglan Z."/>
            <person name="Zhiwei F."/>
            <person name="Ding X."/>
            <person name="Gejiao W."/>
            <person name="Shixue Z."/>
        </authorList>
    </citation>
    <scope>NUCLEOTIDE SEQUENCE [LARGE SCALE GENOMIC DNA]</scope>
    <source>
        <strain evidence="10 11">WZY 27</strain>
    </source>
</reference>
<dbReference type="InterPro" id="IPR010930">
    <property type="entry name" value="Flg_bb/hook_C_dom"/>
</dbReference>
<keyword evidence="5" id="KW-0964">Secreted</keyword>
<evidence type="ECO:0000313" key="10">
    <source>
        <dbReference type="EMBL" id="RDE05875.1"/>
    </source>
</evidence>
<keyword evidence="6" id="KW-0975">Bacterial flagellum</keyword>
<dbReference type="SUPFAM" id="SSF64518">
    <property type="entry name" value="Phase 1 flagellin"/>
    <property type="match status" value="1"/>
</dbReference>
<dbReference type="InterPro" id="IPR001444">
    <property type="entry name" value="Flag_bb_rod_N"/>
</dbReference>
<dbReference type="Pfam" id="PF06429">
    <property type="entry name" value="Flg_bbr_C"/>
    <property type="match status" value="1"/>
</dbReference>
<dbReference type="GO" id="GO:0044780">
    <property type="term" value="P:bacterial-type flagellum assembly"/>
    <property type="evidence" value="ECO:0007669"/>
    <property type="project" value="InterPro"/>
</dbReference>
<evidence type="ECO:0000259" key="7">
    <source>
        <dbReference type="Pfam" id="PF00460"/>
    </source>
</evidence>
<evidence type="ECO:0000259" key="9">
    <source>
        <dbReference type="Pfam" id="PF22638"/>
    </source>
</evidence>
<proteinExistence type="inferred from homology"/>
<evidence type="ECO:0000256" key="4">
    <source>
        <dbReference type="ARBA" id="ARBA00016244"/>
    </source>
</evidence>
<keyword evidence="10" id="KW-0282">Flagellum</keyword>
<dbReference type="Pfam" id="PF00460">
    <property type="entry name" value="Flg_bb_rod"/>
    <property type="match status" value="1"/>
</dbReference>
<evidence type="ECO:0000256" key="6">
    <source>
        <dbReference type="ARBA" id="ARBA00023143"/>
    </source>
</evidence>
<evidence type="ECO:0000256" key="2">
    <source>
        <dbReference type="ARBA" id="ARBA00004613"/>
    </source>
</evidence>
<evidence type="ECO:0000256" key="1">
    <source>
        <dbReference type="ARBA" id="ARBA00004117"/>
    </source>
</evidence>
<dbReference type="GO" id="GO:0005198">
    <property type="term" value="F:structural molecule activity"/>
    <property type="evidence" value="ECO:0007669"/>
    <property type="project" value="InterPro"/>
</dbReference>
<feature type="domain" description="Flagellar basal-body/hook protein C-terminal" evidence="8">
    <location>
        <begin position="414"/>
        <end position="452"/>
    </location>
</feature>
<comment type="subcellular location">
    <subcellularLocation>
        <location evidence="1">Bacterial flagellum basal body</location>
    </subcellularLocation>
    <subcellularLocation>
        <location evidence="2">Secreted</location>
    </subcellularLocation>
</comment>
<dbReference type="AlphaFoldDB" id="A0A369VW58"/>
<dbReference type="GO" id="GO:0009424">
    <property type="term" value="C:bacterial-type flagellum hook"/>
    <property type="evidence" value="ECO:0007669"/>
    <property type="project" value="InterPro"/>
</dbReference>
<dbReference type="GO" id="GO:0009425">
    <property type="term" value="C:bacterial-type flagellum basal body"/>
    <property type="evidence" value="ECO:0007669"/>
    <property type="project" value="UniProtKB-SubCell"/>
</dbReference>
<dbReference type="InterPro" id="IPR002371">
    <property type="entry name" value="FlgK"/>
</dbReference>
<protein>
    <recommendedName>
        <fullName evidence="4">Flagellar hook-associated protein 1</fullName>
    </recommendedName>
</protein>
<dbReference type="Proteomes" id="UP000253918">
    <property type="component" value="Unassembled WGS sequence"/>
</dbReference>
<evidence type="ECO:0000259" key="8">
    <source>
        <dbReference type="Pfam" id="PF06429"/>
    </source>
</evidence>
<keyword evidence="10" id="KW-0966">Cell projection</keyword>
<name>A0A369VW58_9SPHN</name>
<dbReference type="EMBL" id="QQNB01000002">
    <property type="protein sequence ID" value="RDE05875.1"/>
    <property type="molecule type" value="Genomic_DNA"/>
</dbReference>
<feature type="domain" description="Flagellar basal body rod protein N-terminal" evidence="7">
    <location>
        <begin position="7"/>
        <end position="34"/>
    </location>
</feature>
<dbReference type="OrthoDB" id="7181295at2"/>
<accession>A0A369VW58</accession>
<dbReference type="Pfam" id="PF22638">
    <property type="entry name" value="FlgK_D1"/>
    <property type="match status" value="1"/>
</dbReference>
<dbReference type="PANTHER" id="PTHR30033:SF1">
    <property type="entry name" value="FLAGELLAR HOOK-ASSOCIATED PROTEIN 1"/>
    <property type="match status" value="1"/>
</dbReference>
<gene>
    <name evidence="10" type="primary">flgK</name>
    <name evidence="10" type="ORF">DVW87_11850</name>
</gene>
<keyword evidence="11" id="KW-1185">Reference proteome</keyword>
<dbReference type="PANTHER" id="PTHR30033">
    <property type="entry name" value="FLAGELLAR HOOK-ASSOCIATED PROTEIN 1"/>
    <property type="match status" value="1"/>
</dbReference>
<organism evidence="10 11">
    <name type="scientific">Sphingomonas aracearum</name>
    <dbReference type="NCBI Taxonomy" id="2283317"/>
    <lineage>
        <taxon>Bacteria</taxon>
        <taxon>Pseudomonadati</taxon>
        <taxon>Pseudomonadota</taxon>
        <taxon>Alphaproteobacteria</taxon>
        <taxon>Sphingomonadales</taxon>
        <taxon>Sphingomonadaceae</taxon>
        <taxon>Sphingomonas</taxon>
    </lineage>
</organism>
<evidence type="ECO:0000256" key="5">
    <source>
        <dbReference type="ARBA" id="ARBA00022525"/>
    </source>
</evidence>
<comment type="similarity">
    <text evidence="3">Belongs to the flagella basal body rod proteins family.</text>
</comment>